<name>A0ABP1RHX9_9HEXA</name>
<feature type="compositionally biased region" description="Basic and acidic residues" evidence="2">
    <location>
        <begin position="845"/>
        <end position="858"/>
    </location>
</feature>
<gene>
    <name evidence="3" type="ORF">ODALV1_LOCUS22378</name>
</gene>
<proteinExistence type="predicted"/>
<evidence type="ECO:0000256" key="1">
    <source>
        <dbReference type="SAM" id="Coils"/>
    </source>
</evidence>
<evidence type="ECO:0000256" key="2">
    <source>
        <dbReference type="SAM" id="MobiDB-lite"/>
    </source>
</evidence>
<evidence type="ECO:0000313" key="3">
    <source>
        <dbReference type="EMBL" id="CAL8128610.1"/>
    </source>
</evidence>
<dbReference type="Proteomes" id="UP001642540">
    <property type="component" value="Unassembled WGS sequence"/>
</dbReference>
<feature type="coiled-coil region" evidence="1">
    <location>
        <begin position="5"/>
        <end position="504"/>
    </location>
</feature>
<dbReference type="SUPFAM" id="SSF57997">
    <property type="entry name" value="Tropomyosin"/>
    <property type="match status" value="1"/>
</dbReference>
<feature type="coiled-coil region" evidence="1">
    <location>
        <begin position="697"/>
        <end position="777"/>
    </location>
</feature>
<dbReference type="Gene3D" id="1.10.287.1490">
    <property type="match status" value="2"/>
</dbReference>
<dbReference type="EMBL" id="CAXLJM020000075">
    <property type="protein sequence ID" value="CAL8128610.1"/>
    <property type="molecule type" value="Genomic_DNA"/>
</dbReference>
<evidence type="ECO:0000313" key="4">
    <source>
        <dbReference type="Proteomes" id="UP001642540"/>
    </source>
</evidence>
<accession>A0ABP1RHX9</accession>
<protein>
    <submittedName>
        <fullName evidence="3">Uncharacterized protein</fullName>
    </submittedName>
</protein>
<comment type="caution">
    <text evidence="3">The sequence shown here is derived from an EMBL/GenBank/DDBJ whole genome shotgun (WGS) entry which is preliminary data.</text>
</comment>
<reference evidence="3 4" key="1">
    <citation type="submission" date="2024-08" db="EMBL/GenBank/DDBJ databases">
        <authorList>
            <person name="Cucini C."/>
            <person name="Frati F."/>
        </authorList>
    </citation>
    <scope>NUCLEOTIDE SEQUENCE [LARGE SCALE GENOMIC DNA]</scope>
</reference>
<sequence length="883" mass="102713">MVSVNVSLENELDMLLAENQLLKQDAVKFNEQVENEKANHSKVHAELEELQLKTTEEKKELQHRVEGYKKTVKELENEQFCAQNAHKLEVEKLQKDLKEAESKIQLLNSKLENLYPTQEVLVSENLRLSNTINTLKQDAVKFNEQVTNEKANHSKLHAELEALHLKTTEEKKELQHRVEGYKKTVKELENEQFCAQNAHKLEVEKLQKDLKEAESKIHSLNSKLEDLSSVNKTLVSEYSSSSNTINTLKQEKLSAEKTVKSLESKVQTLKKKLHDTEIDQQNHDKTVENLKNDLNNFREQLQVFEIQNTNQTEKWSKLKDENRCLKNELAAARSENKKGAKTVTNLRDENKSYGEKLESIESKNKELVEKVESFENKKKELVEEVDSLKSEKVYLTKELEKIDADNEKLSEQIVTLKSGNKKLSNNTKILKLEAKRQEKQKEVLVTKHENEMSELNEKINEAEKQIQTCSKNIKELESELEEQKKTLSSKVQHLKEELENERELATKPKIPALDYTFEIEKLTRDLTQERMKSATNSVNFTKLKKIASDFEAESKRIKPLMNQVETLKLDKNYLSGQLAARLQELKKQQSTIESLKFEVKELRKLNKELKQQEVVHSTTIRTINNKVEANLTLIKNQEEELQKQQLVMRLQKTTLLTYEQKFLKFEKEIEETAFSLKQANTKVNTRTKEIQYLKNQWKNLEVANAKLLKELNAEKQEAQKMNQQQKEKIVELLQNEINSREELDKLYDALREKTRENGDAKEEIGNLKKDKNTIEARQKKEVCKTCIAALGSELDRKKSEVEHAKIMPATTTPKNILECTDNKILEEVSDDDDEFQDLSTAMNPTREKMKQTPYHDDAVDSFEPISKRPRLIDYPDSSEEIFE</sequence>
<feature type="coiled-coil region" evidence="1">
    <location>
        <begin position="585"/>
        <end position="644"/>
    </location>
</feature>
<keyword evidence="4" id="KW-1185">Reference proteome</keyword>
<dbReference type="PANTHER" id="PTHR18937">
    <property type="entry name" value="STRUCTURAL MAINTENANCE OF CHROMOSOMES SMC FAMILY MEMBER"/>
    <property type="match status" value="1"/>
</dbReference>
<organism evidence="3 4">
    <name type="scientific">Orchesella dallaii</name>
    <dbReference type="NCBI Taxonomy" id="48710"/>
    <lineage>
        <taxon>Eukaryota</taxon>
        <taxon>Metazoa</taxon>
        <taxon>Ecdysozoa</taxon>
        <taxon>Arthropoda</taxon>
        <taxon>Hexapoda</taxon>
        <taxon>Collembola</taxon>
        <taxon>Entomobryomorpha</taxon>
        <taxon>Entomobryoidea</taxon>
        <taxon>Orchesellidae</taxon>
        <taxon>Orchesellinae</taxon>
        <taxon>Orchesella</taxon>
    </lineage>
</organism>
<keyword evidence="1" id="KW-0175">Coiled coil</keyword>
<feature type="region of interest" description="Disordered" evidence="2">
    <location>
        <begin position="830"/>
        <end position="883"/>
    </location>
</feature>